<name>G8EY28_9CAUD</name>
<evidence type="ECO:0000313" key="2">
    <source>
        <dbReference type="EMBL" id="AET72718.1"/>
    </source>
</evidence>
<evidence type="ECO:0000313" key="3">
    <source>
        <dbReference type="Proteomes" id="UP000297591"/>
    </source>
</evidence>
<protein>
    <submittedName>
        <fullName evidence="2">Uncharacterized protein</fullName>
    </submittedName>
</protein>
<gene>
    <name evidence="2" type="ORF">SXFG_00168</name>
</gene>
<feature type="region of interest" description="Disordered" evidence="1">
    <location>
        <begin position="33"/>
        <end position="52"/>
    </location>
</feature>
<evidence type="ECO:0000256" key="1">
    <source>
        <dbReference type="SAM" id="MobiDB-lite"/>
    </source>
</evidence>
<reference evidence="2 3" key="1">
    <citation type="submission" date="2010-12" db="EMBL/GenBank/DDBJ databases">
        <title>The Genome Sequence of Synechococcus phage S-CAM8 0608SB47.</title>
        <authorList>
            <consortium name="The Broad Institute Genome Sequencing Platform"/>
            <person name="Henn M.R."/>
            <person name="Martiny J."/>
            <person name="Weihe C."/>
            <person name="Levin J."/>
            <person name="Malboeuf C."/>
            <person name="Casali M."/>
            <person name="Russ C."/>
            <person name="Lennon N."/>
            <person name="Chapman S.B."/>
            <person name="Erlich R."/>
            <person name="Young S.K."/>
            <person name="Yandava C."/>
            <person name="Zeng Q."/>
            <person name="Alvarado L."/>
            <person name="Anderson S."/>
            <person name="Berlin A."/>
            <person name="Chen Z."/>
            <person name="Freedman E."/>
            <person name="Gellesch M."/>
            <person name="Goldberg J."/>
            <person name="Green L."/>
            <person name="Griggs A."/>
            <person name="Gujja S."/>
            <person name="Heilman E.R."/>
            <person name="Heiman D."/>
            <person name="Hollinger A."/>
            <person name="Howarth C."/>
            <person name="Larson L."/>
            <person name="Mehta T."/>
            <person name="Pearson M."/>
            <person name="Roberts A."/>
            <person name="Ryan E."/>
            <person name="Saif S."/>
            <person name="Shea T."/>
            <person name="Shenoy N."/>
            <person name="Sisk P."/>
            <person name="Stolte C."/>
            <person name="Sykes S."/>
            <person name="White J."/>
            <person name="Haas B."/>
            <person name="Nusbaum C."/>
            <person name="Birren B."/>
        </authorList>
    </citation>
    <scope>NUCLEOTIDE SEQUENCE [LARGE SCALE GENOMIC DNA]</scope>
    <source>
        <strain evidence="2 3">0608SB47</strain>
    </source>
</reference>
<accession>G8EY28</accession>
<sequence length="98" mass="11417">MTKQSRRTPFKFAVGDRVAEKPRIHLGLAVKQENQRRYPSRTGTVTELRSKTRKDGHQRKYLAVLWDGFATPSEHEQMRVCAVEDLQTLEQDLILNHD</sequence>
<dbReference type="Proteomes" id="UP000297591">
    <property type="component" value="Segment"/>
</dbReference>
<proteinExistence type="predicted"/>
<dbReference type="EMBL" id="JF974299">
    <property type="protein sequence ID" value="AET72718.1"/>
    <property type="molecule type" value="Genomic_DNA"/>
</dbReference>
<organism evidence="2 3">
    <name type="scientific">Synechococcus phage S-CAM8</name>
    <dbReference type="NCBI Taxonomy" id="754038"/>
    <lineage>
        <taxon>Viruses</taxon>
        <taxon>Duplodnaviria</taxon>
        <taxon>Heunggongvirae</taxon>
        <taxon>Uroviricota</taxon>
        <taxon>Caudoviricetes</taxon>
        <taxon>Pantevenvirales</taxon>
        <taxon>Kyanoviridae</taxon>
        <taxon>Neritesvirus</taxon>
        <taxon>Neritesvirus scam8</taxon>
    </lineage>
</organism>